<keyword evidence="1" id="KW-1133">Transmembrane helix</keyword>
<feature type="transmembrane region" description="Helical" evidence="1">
    <location>
        <begin position="26"/>
        <end position="47"/>
    </location>
</feature>
<evidence type="ECO:0000256" key="1">
    <source>
        <dbReference type="SAM" id="Phobius"/>
    </source>
</evidence>
<evidence type="ECO:0008006" key="4">
    <source>
        <dbReference type="Google" id="ProtNLM"/>
    </source>
</evidence>
<reference evidence="2 3" key="1">
    <citation type="submission" date="2020-08" db="EMBL/GenBank/DDBJ databases">
        <title>Genomic Encyclopedia of Type Strains, Phase IV (KMG-IV): sequencing the most valuable type-strain genomes for metagenomic binning, comparative biology and taxonomic classification.</title>
        <authorList>
            <person name="Goeker M."/>
        </authorList>
    </citation>
    <scope>NUCLEOTIDE SEQUENCE [LARGE SCALE GENOMIC DNA]</scope>
    <source>
        <strain evidence="2 3">DSM 101064</strain>
    </source>
</reference>
<organism evidence="2 3">
    <name type="scientific">Yoonia ponticola</name>
    <dbReference type="NCBI Taxonomy" id="1524255"/>
    <lineage>
        <taxon>Bacteria</taxon>
        <taxon>Pseudomonadati</taxon>
        <taxon>Pseudomonadota</taxon>
        <taxon>Alphaproteobacteria</taxon>
        <taxon>Rhodobacterales</taxon>
        <taxon>Paracoccaceae</taxon>
        <taxon>Yoonia</taxon>
    </lineage>
</organism>
<evidence type="ECO:0000313" key="2">
    <source>
        <dbReference type="EMBL" id="MBB5723284.1"/>
    </source>
</evidence>
<comment type="caution">
    <text evidence="2">The sequence shown here is derived from an EMBL/GenBank/DDBJ whole genome shotgun (WGS) entry which is preliminary data.</text>
</comment>
<protein>
    <recommendedName>
        <fullName evidence="4">Pilus assembly protein</fullName>
    </recommendedName>
</protein>
<sequence length="195" mass="21652">MIHIPRIRTAVAGFRKSENGSASVELLLMVPLLSFITFSMVTFFAAFRAETDATRAATVLTDMVSREDTPVTPEFLAGVEGLMKTLIRSDPDPEFRLTAFTYDADDKSYLVSWSKDTGKYGSMDNTDINDVSDRLPILKDGQRAILMETSVNYEPMLDIGLGTRTFENFNVSAPRFVAQLCYMESASADVETARC</sequence>
<evidence type="ECO:0000313" key="3">
    <source>
        <dbReference type="Proteomes" id="UP000535415"/>
    </source>
</evidence>
<keyword evidence="3" id="KW-1185">Reference proteome</keyword>
<accession>A0A7W9BNG8</accession>
<dbReference type="AlphaFoldDB" id="A0A7W9BNG8"/>
<dbReference type="RefSeq" id="WP_183530357.1">
    <property type="nucleotide sequence ID" value="NZ_JACIJM010000009.1"/>
</dbReference>
<keyword evidence="1" id="KW-0472">Membrane</keyword>
<proteinExistence type="predicted"/>
<gene>
    <name evidence="2" type="ORF">FHS72_002924</name>
</gene>
<dbReference type="EMBL" id="JACIJM010000009">
    <property type="protein sequence ID" value="MBB5723284.1"/>
    <property type="molecule type" value="Genomic_DNA"/>
</dbReference>
<dbReference type="Proteomes" id="UP000535415">
    <property type="component" value="Unassembled WGS sequence"/>
</dbReference>
<keyword evidence="1" id="KW-0812">Transmembrane</keyword>
<name>A0A7W9BNG8_9RHOB</name>